<dbReference type="InterPro" id="IPR017871">
    <property type="entry name" value="ABC_transporter-like_CS"/>
</dbReference>
<sequence>MTLMSVNNVGKAYRSYRSEWQRIARWFYLPVKASSEHWVLKHISFNIEAGEAIGLVGQNGAGKSTLLKMITGTLQPTEGRVLVHGRIAAILELGMGFNAELSGRQNAYHAAGLMGFTTEQIDSVIDDIEDFAEIGEYFDQAVRTYSSGMQMRVAFAVATAFRPEILIIDEALSVGDSYFQHKSFGRIKEFQKAGTTLLIVSHDRGAIQALCNRAILLDGGTVIKDGPPEEVMDYYNAIIAQKENATVELQTLADGTVQTRSGNGKANIDSVALYNAQGLPVEYIAVGEDVCLSIRVKVNAPLPELVVGYVIKDRLGQDVFGTNTHHLECVRHDLSAGTVLDYRFRFPANLGVGSYSVAIALHTTDSHIADNFEWRDLALLFNVVNMSEKTFVGLAWIPPTVECK</sequence>
<dbReference type="CDD" id="cd03220">
    <property type="entry name" value="ABC_KpsT_Wzt"/>
    <property type="match status" value="1"/>
</dbReference>
<dbReference type="CDD" id="cd10147">
    <property type="entry name" value="Wzt_C-like"/>
    <property type="match status" value="1"/>
</dbReference>
<dbReference type="InterPro" id="IPR050683">
    <property type="entry name" value="Bact_Polysacc_Export_ATP-bd"/>
</dbReference>
<dbReference type="PANTHER" id="PTHR46743:SF2">
    <property type="entry name" value="TEICHOIC ACIDS EXPORT ATP-BINDING PROTEIN TAGH"/>
    <property type="match status" value="1"/>
</dbReference>
<dbReference type="GO" id="GO:0016887">
    <property type="term" value="F:ATP hydrolysis activity"/>
    <property type="evidence" value="ECO:0007669"/>
    <property type="project" value="InterPro"/>
</dbReference>
<evidence type="ECO:0000313" key="6">
    <source>
        <dbReference type="EMBL" id="POG06216.1"/>
    </source>
</evidence>
<dbReference type="GO" id="GO:0005524">
    <property type="term" value="F:ATP binding"/>
    <property type="evidence" value="ECO:0007669"/>
    <property type="project" value="UniProtKB-KW"/>
</dbReference>
<evidence type="ECO:0000256" key="3">
    <source>
        <dbReference type="ARBA" id="ARBA00022741"/>
    </source>
</evidence>
<feature type="domain" description="ABC transporter" evidence="5">
    <location>
        <begin position="4"/>
        <end position="244"/>
    </location>
</feature>
<evidence type="ECO:0000256" key="4">
    <source>
        <dbReference type="ARBA" id="ARBA00022840"/>
    </source>
</evidence>
<keyword evidence="4 6" id="KW-0067">ATP-binding</keyword>
<reference evidence="6 7" key="2">
    <citation type="submission" date="2018-03" db="EMBL/GenBank/DDBJ databases">
        <title>Draft genome of Pseudomonas putida strain KH-21-114.</title>
        <authorList>
            <person name="Yoshizawa S."/>
            <person name="Khan N.H."/>
            <person name="Nishimura M."/>
            <person name="Chiura H.X."/>
            <person name="Ogura Y."/>
            <person name="Hayashi T."/>
            <person name="Kogure K."/>
        </authorList>
    </citation>
    <scope>NUCLEOTIDE SEQUENCE [LARGE SCALE GENOMIC DNA]</scope>
    <source>
        <strain evidence="6 7">KH-21-114</strain>
    </source>
</reference>
<dbReference type="InterPro" id="IPR003593">
    <property type="entry name" value="AAA+_ATPase"/>
</dbReference>
<accession>A0A2S3WXR4</accession>
<dbReference type="PROSITE" id="PS50893">
    <property type="entry name" value="ABC_TRANSPORTER_2"/>
    <property type="match status" value="1"/>
</dbReference>
<dbReference type="OrthoDB" id="9778870at2"/>
<protein>
    <submittedName>
        <fullName evidence="6">Sugar ABC transporter ATP-binding protein</fullName>
    </submittedName>
</protein>
<reference evidence="6 7" key="1">
    <citation type="submission" date="2016-08" db="EMBL/GenBank/DDBJ databases">
        <authorList>
            <person name="Seilhamer J.J."/>
        </authorList>
    </citation>
    <scope>NUCLEOTIDE SEQUENCE [LARGE SCALE GENOMIC DNA]</scope>
    <source>
        <strain evidence="6 7">KH-21-114</strain>
    </source>
</reference>
<dbReference type="Pfam" id="PF00005">
    <property type="entry name" value="ABC_tran"/>
    <property type="match status" value="1"/>
</dbReference>
<keyword evidence="2" id="KW-0813">Transport</keyword>
<name>A0A2S3WXR4_PSEPU</name>
<proteinExistence type="inferred from homology"/>
<dbReference type="InterPro" id="IPR015860">
    <property type="entry name" value="ABC_transpr_TagH-like"/>
</dbReference>
<dbReference type="SMART" id="SM00382">
    <property type="entry name" value="AAA"/>
    <property type="match status" value="1"/>
</dbReference>
<dbReference type="PANTHER" id="PTHR46743">
    <property type="entry name" value="TEICHOIC ACIDS EXPORT ATP-BINDING PROTEIN TAGH"/>
    <property type="match status" value="1"/>
</dbReference>
<dbReference type="Pfam" id="PF14524">
    <property type="entry name" value="Wzt_C"/>
    <property type="match status" value="1"/>
</dbReference>
<organism evidence="6 7">
    <name type="scientific">Pseudomonas putida</name>
    <name type="common">Arthrobacter siderocapsulatus</name>
    <dbReference type="NCBI Taxonomy" id="303"/>
    <lineage>
        <taxon>Bacteria</taxon>
        <taxon>Pseudomonadati</taxon>
        <taxon>Pseudomonadota</taxon>
        <taxon>Gammaproteobacteria</taxon>
        <taxon>Pseudomonadales</taxon>
        <taxon>Pseudomonadaceae</taxon>
        <taxon>Pseudomonas</taxon>
    </lineage>
</organism>
<comment type="similarity">
    <text evidence="1">Belongs to the ABC transporter superfamily.</text>
</comment>
<dbReference type="InterPro" id="IPR003439">
    <property type="entry name" value="ABC_transporter-like_ATP-bd"/>
</dbReference>
<dbReference type="EMBL" id="MINH01000021">
    <property type="protein sequence ID" value="POG06216.1"/>
    <property type="molecule type" value="Genomic_DNA"/>
</dbReference>
<dbReference type="AlphaFoldDB" id="A0A2S3WXR4"/>
<dbReference type="PRINTS" id="PR00364">
    <property type="entry name" value="DISEASERSIST"/>
</dbReference>
<evidence type="ECO:0000313" key="7">
    <source>
        <dbReference type="Proteomes" id="UP000237230"/>
    </source>
</evidence>
<dbReference type="Proteomes" id="UP000237230">
    <property type="component" value="Unassembled WGS sequence"/>
</dbReference>
<dbReference type="GO" id="GO:0140359">
    <property type="term" value="F:ABC-type transporter activity"/>
    <property type="evidence" value="ECO:0007669"/>
    <property type="project" value="InterPro"/>
</dbReference>
<evidence type="ECO:0000256" key="2">
    <source>
        <dbReference type="ARBA" id="ARBA00022448"/>
    </source>
</evidence>
<dbReference type="RefSeq" id="WP_103449603.1">
    <property type="nucleotide sequence ID" value="NZ_MINH01000021.1"/>
</dbReference>
<dbReference type="PROSITE" id="PS00211">
    <property type="entry name" value="ABC_TRANSPORTER_1"/>
    <property type="match status" value="1"/>
</dbReference>
<gene>
    <name evidence="6" type="ORF">BGP84_25540</name>
</gene>
<dbReference type="Gene3D" id="3.40.50.300">
    <property type="entry name" value="P-loop containing nucleotide triphosphate hydrolases"/>
    <property type="match status" value="1"/>
</dbReference>
<dbReference type="Gene3D" id="2.70.50.60">
    <property type="entry name" value="abc- transporter (atp binding component) like domain"/>
    <property type="match status" value="1"/>
</dbReference>
<dbReference type="SUPFAM" id="SSF52540">
    <property type="entry name" value="P-loop containing nucleoside triphosphate hydrolases"/>
    <property type="match status" value="1"/>
</dbReference>
<comment type="caution">
    <text evidence="6">The sequence shown here is derived from an EMBL/GenBank/DDBJ whole genome shotgun (WGS) entry which is preliminary data.</text>
</comment>
<evidence type="ECO:0000256" key="1">
    <source>
        <dbReference type="ARBA" id="ARBA00005417"/>
    </source>
</evidence>
<dbReference type="GO" id="GO:0016020">
    <property type="term" value="C:membrane"/>
    <property type="evidence" value="ECO:0007669"/>
    <property type="project" value="InterPro"/>
</dbReference>
<dbReference type="InterPro" id="IPR027417">
    <property type="entry name" value="P-loop_NTPase"/>
</dbReference>
<dbReference type="InterPro" id="IPR029439">
    <property type="entry name" value="Wzt_C"/>
</dbReference>
<evidence type="ECO:0000259" key="5">
    <source>
        <dbReference type="PROSITE" id="PS50893"/>
    </source>
</evidence>
<keyword evidence="3" id="KW-0547">Nucleotide-binding</keyword>